<feature type="compositionally biased region" description="Low complexity" evidence="5">
    <location>
        <begin position="133"/>
        <end position="147"/>
    </location>
</feature>
<dbReference type="Proteomes" id="UP000235036">
    <property type="component" value="Unassembled WGS sequence"/>
</dbReference>
<feature type="chain" id="PRO_5014989314" evidence="7">
    <location>
        <begin position="28"/>
        <end position="334"/>
    </location>
</feature>
<name>A0A2N6JYA0_FISMU</name>
<evidence type="ECO:0000313" key="8">
    <source>
        <dbReference type="EMBL" id="PLZ85670.1"/>
    </source>
</evidence>
<dbReference type="Pfam" id="PF13646">
    <property type="entry name" value="HEAT_2"/>
    <property type="match status" value="2"/>
</dbReference>
<accession>A0A2N6JYA0</accession>
<protein>
    <submittedName>
        <fullName evidence="8">PBS lyase</fullName>
    </submittedName>
</protein>
<keyword evidence="9" id="KW-1185">Reference proteome</keyword>
<keyword evidence="6" id="KW-0812">Transmembrane</keyword>
<dbReference type="EMBL" id="NRQW01000508">
    <property type="protein sequence ID" value="PLZ85670.1"/>
    <property type="molecule type" value="Genomic_DNA"/>
</dbReference>
<keyword evidence="3" id="KW-0605">Phycobilisome</keyword>
<comment type="caution">
    <text evidence="8">The sequence shown here is derived from an EMBL/GenBank/DDBJ whole genome shotgun (WGS) entry which is preliminary data.</text>
</comment>
<dbReference type="GO" id="GO:0030089">
    <property type="term" value="C:phycobilisome"/>
    <property type="evidence" value="ECO:0007669"/>
    <property type="project" value="UniProtKB-KW"/>
</dbReference>
<keyword evidence="6" id="KW-1133">Transmembrane helix</keyword>
<dbReference type="InterPro" id="IPR011989">
    <property type="entry name" value="ARM-like"/>
</dbReference>
<feature type="region of interest" description="Disordered" evidence="5">
    <location>
        <begin position="133"/>
        <end position="159"/>
    </location>
</feature>
<evidence type="ECO:0000256" key="7">
    <source>
        <dbReference type="SAM" id="SignalP"/>
    </source>
</evidence>
<feature type="transmembrane region" description="Helical" evidence="6">
    <location>
        <begin position="100"/>
        <end position="121"/>
    </location>
</feature>
<proteinExistence type="inferred from homology"/>
<gene>
    <name evidence="8" type="ORF">CEN44_21890</name>
</gene>
<keyword evidence="2" id="KW-0042">Antenna complex</keyword>
<dbReference type="Gene3D" id="1.25.10.10">
    <property type="entry name" value="Leucine-rich Repeat Variant"/>
    <property type="match status" value="1"/>
</dbReference>
<dbReference type="InterPro" id="IPR016024">
    <property type="entry name" value="ARM-type_fold"/>
</dbReference>
<keyword evidence="7" id="KW-0732">Signal</keyword>
<dbReference type="GO" id="GO:0016829">
    <property type="term" value="F:lyase activity"/>
    <property type="evidence" value="ECO:0007669"/>
    <property type="project" value="UniProtKB-KW"/>
</dbReference>
<reference evidence="8 9" key="1">
    <citation type="submission" date="2017-08" db="EMBL/GenBank/DDBJ databases">
        <title>Genomes of Fischerella (Mastigocladus) sp. strains.</title>
        <authorList>
            <person name="Miller S.R."/>
        </authorList>
    </citation>
    <scope>NUCLEOTIDE SEQUENCE [LARGE SCALE GENOMIC DNA]</scope>
    <source>
        <strain evidence="8 9">CCMEE 5323</strain>
    </source>
</reference>
<evidence type="ECO:0000313" key="9">
    <source>
        <dbReference type="Proteomes" id="UP000235036"/>
    </source>
</evidence>
<evidence type="ECO:0000256" key="6">
    <source>
        <dbReference type="SAM" id="Phobius"/>
    </source>
</evidence>
<evidence type="ECO:0000256" key="2">
    <source>
        <dbReference type="ARBA" id="ARBA00022549"/>
    </source>
</evidence>
<sequence length="334" mass="36820">MRLCRYSIVLTICFTYLSLGYSSPTTATQNFEKWGARGSHFVGLGGNGETTLENPPVSQSPNFLTGKHLLRLHTTWYKNIFASSNPEPTKNNKQSKEHDLIWWLVVAIAILGATGALLFLIKLLGRSKKVMPSKSDTLSLDSSTDIDSQQETQPPQELNTTLQVSTTSQTVKLLPPSPTESTSRLAKVNIVEELIQDLSSPDPIKRRKAIWSLGQQGDSRAIQPLVDLMIDADSQQRSLILAALAEIGISTLKPMNNALAISLRDQSPQVRQNAIRDLTRVYDMMAQISQILCHAVQDSDPDVQATARYALAQMNRIRSLPSGDSLSDNSPRIP</sequence>
<dbReference type="AlphaFoldDB" id="A0A2N6JYA0"/>
<evidence type="ECO:0000256" key="5">
    <source>
        <dbReference type="SAM" id="MobiDB-lite"/>
    </source>
</evidence>
<keyword evidence="6" id="KW-0472">Membrane</keyword>
<organism evidence="8 9">
    <name type="scientific">Fischerella muscicola CCMEE 5323</name>
    <dbReference type="NCBI Taxonomy" id="2019572"/>
    <lineage>
        <taxon>Bacteria</taxon>
        <taxon>Bacillati</taxon>
        <taxon>Cyanobacteriota</taxon>
        <taxon>Cyanophyceae</taxon>
        <taxon>Nostocales</taxon>
        <taxon>Hapalosiphonaceae</taxon>
        <taxon>Fischerella</taxon>
    </lineage>
</organism>
<feature type="signal peptide" evidence="7">
    <location>
        <begin position="1"/>
        <end position="27"/>
    </location>
</feature>
<evidence type="ECO:0000256" key="4">
    <source>
        <dbReference type="ARBA" id="ARBA00023239"/>
    </source>
</evidence>
<dbReference type="SUPFAM" id="SSF48371">
    <property type="entry name" value="ARM repeat"/>
    <property type="match status" value="1"/>
</dbReference>
<evidence type="ECO:0000256" key="3">
    <source>
        <dbReference type="ARBA" id="ARBA00022738"/>
    </source>
</evidence>
<comment type="similarity">
    <text evidence="1">Belongs to the CpcE/RpcE/PecE family.</text>
</comment>
<evidence type="ECO:0000256" key="1">
    <source>
        <dbReference type="ARBA" id="ARBA00009299"/>
    </source>
</evidence>
<keyword evidence="4 8" id="KW-0456">Lyase</keyword>
<dbReference type="RefSeq" id="WP_026086059.1">
    <property type="nucleotide sequence ID" value="NZ_CAWNVR010000630.1"/>
</dbReference>